<name>A0ABR4B4B8_9LECA</name>
<accession>A0ABR4B4B8</accession>
<dbReference type="EMBL" id="JBHFEH010000044">
    <property type="protein sequence ID" value="KAL2050648.1"/>
    <property type="molecule type" value="Genomic_DNA"/>
</dbReference>
<evidence type="ECO:0000313" key="2">
    <source>
        <dbReference type="Proteomes" id="UP001590951"/>
    </source>
</evidence>
<comment type="caution">
    <text evidence="1">The sequence shown here is derived from an EMBL/GenBank/DDBJ whole genome shotgun (WGS) entry which is preliminary data.</text>
</comment>
<keyword evidence="2" id="KW-1185">Reference proteome</keyword>
<reference evidence="1 2" key="1">
    <citation type="submission" date="2024-09" db="EMBL/GenBank/DDBJ databases">
        <title>Rethinking Asexuality: The Enigmatic Case of Functional Sexual Genes in Lepraria (Stereocaulaceae).</title>
        <authorList>
            <person name="Doellman M."/>
            <person name="Sun Y."/>
            <person name="Barcenas-Pena A."/>
            <person name="Lumbsch H.T."/>
            <person name="Grewe F."/>
        </authorList>
    </citation>
    <scope>NUCLEOTIDE SEQUENCE [LARGE SCALE GENOMIC DNA]</scope>
    <source>
        <strain evidence="1 2">Grewe 0041</strain>
    </source>
</reference>
<organism evidence="1 2">
    <name type="scientific">Lepraria finkii</name>
    <dbReference type="NCBI Taxonomy" id="1340010"/>
    <lineage>
        <taxon>Eukaryota</taxon>
        <taxon>Fungi</taxon>
        <taxon>Dikarya</taxon>
        <taxon>Ascomycota</taxon>
        <taxon>Pezizomycotina</taxon>
        <taxon>Lecanoromycetes</taxon>
        <taxon>OSLEUM clade</taxon>
        <taxon>Lecanoromycetidae</taxon>
        <taxon>Lecanorales</taxon>
        <taxon>Lecanorineae</taxon>
        <taxon>Stereocaulaceae</taxon>
        <taxon>Lepraria</taxon>
    </lineage>
</organism>
<sequence>MDHFLLPAHPTIQNIKVPYVCSEPYDGGPFSTYGERKGKEWLTIKGEQQDLLDVAIHEDLEPPSTREQESLFQTWLFFGLLQTLLGSVYRQDNYVYVEGGASYVTTHLLIPHLDQVLRIRDKSNSDAKKEALGSAARCLRIVTVLLRTVQPDFDWRIRLSIASVCELFSTAVIAGYQALDIATSHLPATGSVSAHFVKEAKASMLRAGWCPSEISAVTNKFQSLQMLYLLSRIDKTELARDHSQCTTKLCRYHQIRAEEYKSKHRDVGCQCKDVSVDEKSVRGIIQAGHLPLLKITGSQDSVSIEIVESSPKKPYVALSHVWADGMGNPHANSLPACQLAYLGQLARTLRATIAKYETLVPQGQSVPAKLLSSFASLFRKRQIPVADSAVIDPEVEPEPMLIWLDTLCCPVSPLEIKRLAISRMTETYLDAAHVLVLDAGCSCLTLQDIQSYESIARVMTSGWTTRLWTLQEGVLGQKLWFQFRDGPEDVLNLFVRLFQEYKQDFRKISIFSDVCKEYWFSMFRSFQLNKLPPPSAGVGLDFVALDRALQNRSCSVASDEAICISTMLNLSLKELLHPTVPPTAEARMAKVWAMVARKYGGIPQGVISLEFPRLDEKGYGWAPRTLLSASELENSSEQPINRAAARMPKWTTPNLCTLTKNGLVVKCSGFLLRPRTHQDDLGRNPWPFFERKIPESVVPFRSDNGLMYGFTLLDTDEDAALSDLNSNSSTHPLHDLVESGNCALLHLEERSASDIQLWQGLSCTAVGPSTGENGSQISVANYRRVVIENLSLTPSWEALFATAEDIALRLRADPLTKKIRMLQLQDKEEKEAELSSAVLTLAKKIEDAAKGAVSESGADGELVKWLEFMFGGKGRSGRDLEVWKALSLAIKEWFYGDFEGVIRGEAQEWCLQ</sequence>
<evidence type="ECO:0008006" key="3">
    <source>
        <dbReference type="Google" id="ProtNLM"/>
    </source>
</evidence>
<protein>
    <recommendedName>
        <fullName evidence="3">Heterokaryon incompatibility domain-containing protein</fullName>
    </recommendedName>
</protein>
<dbReference type="PANTHER" id="PTHR39596">
    <property type="match status" value="1"/>
</dbReference>
<gene>
    <name evidence="1" type="ORF">ABVK25_009034</name>
</gene>
<evidence type="ECO:0000313" key="1">
    <source>
        <dbReference type="EMBL" id="KAL2050648.1"/>
    </source>
</evidence>
<dbReference type="Proteomes" id="UP001590951">
    <property type="component" value="Unassembled WGS sequence"/>
</dbReference>
<dbReference type="PANTHER" id="PTHR39596:SF2">
    <property type="entry name" value="HET DOMAIN PROTEIN (AFU_ORTHOLOGUE AFUA_1G17550)-RELATED"/>
    <property type="match status" value="1"/>
</dbReference>
<proteinExistence type="predicted"/>